<dbReference type="OrthoDB" id="2166284at2"/>
<name>A0A173RVG7_9FIRM</name>
<reference evidence="2 3" key="1">
    <citation type="submission" date="2015-09" db="EMBL/GenBank/DDBJ databases">
        <authorList>
            <consortium name="Pathogen Informatics"/>
        </authorList>
    </citation>
    <scope>NUCLEOTIDE SEQUENCE [LARGE SCALE GENOMIC DNA]</scope>
    <source>
        <strain evidence="2 3">2789STDY5834960</strain>
    </source>
</reference>
<dbReference type="AlphaFoldDB" id="A0A173RVG7"/>
<evidence type="ECO:0000313" key="3">
    <source>
        <dbReference type="Proteomes" id="UP000095350"/>
    </source>
</evidence>
<gene>
    <name evidence="2" type="ORF">ERS852572_00616</name>
</gene>
<organism evidence="2 3">
    <name type="scientific">Roseburia intestinalis</name>
    <dbReference type="NCBI Taxonomy" id="166486"/>
    <lineage>
        <taxon>Bacteria</taxon>
        <taxon>Bacillati</taxon>
        <taxon>Bacillota</taxon>
        <taxon>Clostridia</taxon>
        <taxon>Lachnospirales</taxon>
        <taxon>Lachnospiraceae</taxon>
        <taxon>Roseburia</taxon>
    </lineage>
</organism>
<dbReference type="InterPro" id="IPR046292">
    <property type="entry name" value="DUF6329"/>
</dbReference>
<feature type="domain" description="DUF6329" evidence="1">
    <location>
        <begin position="56"/>
        <end position="90"/>
    </location>
</feature>
<protein>
    <recommendedName>
        <fullName evidence="1">DUF6329 domain-containing protein</fullName>
    </recommendedName>
</protein>
<dbReference type="RefSeq" id="WP_055193269.1">
    <property type="nucleotide sequence ID" value="NZ_CABIYH010000004.1"/>
</dbReference>
<dbReference type="Pfam" id="PF19854">
    <property type="entry name" value="DUF6329"/>
    <property type="match status" value="1"/>
</dbReference>
<evidence type="ECO:0000313" key="2">
    <source>
        <dbReference type="EMBL" id="CUM81736.1"/>
    </source>
</evidence>
<dbReference type="EMBL" id="CYXZ01000004">
    <property type="protein sequence ID" value="CUM81736.1"/>
    <property type="molecule type" value="Genomic_DNA"/>
</dbReference>
<dbReference type="Proteomes" id="UP000095350">
    <property type="component" value="Unassembled WGS sequence"/>
</dbReference>
<proteinExistence type="predicted"/>
<accession>A0A173RVG7</accession>
<dbReference type="STRING" id="166486.ERS852572_00616"/>
<sequence length="124" mass="14185">MRAVFSRKEPKIEAKEFCVEKVIMLPAGEYESFTNHLMHKHDFIRENVDFMYEKDGVRHCLLVTREGMEEGVLVESEGSSYARYFAFVPSVSGILEQEQAVKETQTLSMIKESGQEEQAGMVLS</sequence>
<evidence type="ECO:0000259" key="1">
    <source>
        <dbReference type="Pfam" id="PF19854"/>
    </source>
</evidence>
<dbReference type="PaxDb" id="166486-ERS852572_00616"/>